<evidence type="ECO:0000313" key="4">
    <source>
        <dbReference type="Proteomes" id="UP001499933"/>
    </source>
</evidence>
<dbReference type="Gene3D" id="3.90.1010.20">
    <property type="match status" value="1"/>
</dbReference>
<proteinExistence type="predicted"/>
<evidence type="ECO:0000313" key="3">
    <source>
        <dbReference type="EMBL" id="GAA1966816.1"/>
    </source>
</evidence>
<dbReference type="SMART" id="SM00900">
    <property type="entry name" value="FMN_bind"/>
    <property type="match status" value="1"/>
</dbReference>
<keyword evidence="4" id="KW-1185">Reference proteome</keyword>
<dbReference type="EMBL" id="BAAAOG010000008">
    <property type="protein sequence ID" value="GAA1966816.1"/>
    <property type="molecule type" value="Genomic_DNA"/>
</dbReference>
<sequence length="183" mass="17841">MKKIIYAIIATIGGLILLFSYRTSLGESVVESTSANTTSATSSPSSGSVSSGSVSSGSSGSSVSSGSSGSSGSSSGTAGGGSAGGATTSGLTDGSYTGQAADTRFGPVQVQITVAGGRIADVTVPEYPSGNGRDQQINARALPQLVSETLTAQSASVDMVTGATYTSQGYLQSLQSAIDQASS</sequence>
<reference evidence="3 4" key="1">
    <citation type="journal article" date="2019" name="Int. J. Syst. Evol. Microbiol.">
        <title>The Global Catalogue of Microorganisms (GCM) 10K type strain sequencing project: providing services to taxonomists for standard genome sequencing and annotation.</title>
        <authorList>
            <consortium name="The Broad Institute Genomics Platform"/>
            <consortium name="The Broad Institute Genome Sequencing Center for Infectious Disease"/>
            <person name="Wu L."/>
            <person name="Ma J."/>
        </authorList>
    </citation>
    <scope>NUCLEOTIDE SEQUENCE [LARGE SCALE GENOMIC DNA]</scope>
    <source>
        <strain evidence="3 4">JCM 14901</strain>
    </source>
</reference>
<comment type="caution">
    <text evidence="3">The sequence shown here is derived from an EMBL/GenBank/DDBJ whole genome shotgun (WGS) entry which is preliminary data.</text>
</comment>
<organism evidence="3 4">
    <name type="scientific">Microbacterium deminutum</name>
    <dbReference type="NCBI Taxonomy" id="344164"/>
    <lineage>
        <taxon>Bacteria</taxon>
        <taxon>Bacillati</taxon>
        <taxon>Actinomycetota</taxon>
        <taxon>Actinomycetes</taxon>
        <taxon>Micrococcales</taxon>
        <taxon>Microbacteriaceae</taxon>
        <taxon>Microbacterium</taxon>
    </lineage>
</organism>
<evidence type="ECO:0000256" key="1">
    <source>
        <dbReference type="SAM" id="MobiDB-lite"/>
    </source>
</evidence>
<protein>
    <recommendedName>
        <fullName evidence="2">FMN-binding domain-containing protein</fullName>
    </recommendedName>
</protein>
<gene>
    <name evidence="3" type="ORF">GCM10009776_32300</name>
</gene>
<dbReference type="RefSeq" id="WP_344096569.1">
    <property type="nucleotide sequence ID" value="NZ_BAAAOG010000008.1"/>
</dbReference>
<feature type="compositionally biased region" description="Low complexity" evidence="1">
    <location>
        <begin position="33"/>
        <end position="76"/>
    </location>
</feature>
<evidence type="ECO:0000259" key="2">
    <source>
        <dbReference type="SMART" id="SM00900"/>
    </source>
</evidence>
<feature type="domain" description="FMN-binding" evidence="2">
    <location>
        <begin position="104"/>
        <end position="181"/>
    </location>
</feature>
<dbReference type="Pfam" id="PF04205">
    <property type="entry name" value="FMN_bind"/>
    <property type="match status" value="1"/>
</dbReference>
<feature type="region of interest" description="Disordered" evidence="1">
    <location>
        <begin position="33"/>
        <end position="90"/>
    </location>
</feature>
<dbReference type="InterPro" id="IPR007329">
    <property type="entry name" value="FMN-bd"/>
</dbReference>
<accession>A0ABN2RC24</accession>
<dbReference type="Proteomes" id="UP001499933">
    <property type="component" value="Unassembled WGS sequence"/>
</dbReference>
<name>A0ABN2RC24_9MICO</name>